<feature type="compositionally biased region" description="Polar residues" evidence="1">
    <location>
        <begin position="1"/>
        <end position="11"/>
    </location>
</feature>
<dbReference type="EMBL" id="LLYA01000210">
    <property type="protein sequence ID" value="KRR17530.1"/>
    <property type="molecule type" value="Genomic_DNA"/>
</dbReference>
<reference evidence="2 3" key="1">
    <citation type="submission" date="2014-03" db="EMBL/GenBank/DDBJ databases">
        <title>Bradyrhizobium valentinum sp. nov., isolated from effective nodules of Lupinus mariae-josephae, a lupine endemic of basic-lime soils in Eastern Spain.</title>
        <authorList>
            <person name="Duran D."/>
            <person name="Rey L."/>
            <person name="Navarro A."/>
            <person name="Busquets A."/>
            <person name="Imperial J."/>
            <person name="Ruiz-Argueso T."/>
        </authorList>
    </citation>
    <scope>NUCLEOTIDE SEQUENCE [LARGE SCALE GENOMIC DNA]</scope>
    <source>
        <strain evidence="2 3">Ro19</strain>
    </source>
</reference>
<evidence type="ECO:0008006" key="4">
    <source>
        <dbReference type="Google" id="ProtNLM"/>
    </source>
</evidence>
<accession>A0A0R3MCF5</accession>
<gene>
    <name evidence="2" type="ORF">CQ13_36230</name>
</gene>
<feature type="region of interest" description="Disordered" evidence="1">
    <location>
        <begin position="1"/>
        <end position="33"/>
    </location>
</feature>
<evidence type="ECO:0000256" key="1">
    <source>
        <dbReference type="SAM" id="MobiDB-lite"/>
    </source>
</evidence>
<evidence type="ECO:0000313" key="2">
    <source>
        <dbReference type="EMBL" id="KRR17530.1"/>
    </source>
</evidence>
<name>A0A0R3MCF5_9BRAD</name>
<dbReference type="AlphaFoldDB" id="A0A0R3MCF5"/>
<organism evidence="2 3">
    <name type="scientific">Bradyrhizobium retamae</name>
    <dbReference type="NCBI Taxonomy" id="1300035"/>
    <lineage>
        <taxon>Bacteria</taxon>
        <taxon>Pseudomonadati</taxon>
        <taxon>Pseudomonadota</taxon>
        <taxon>Alphaproteobacteria</taxon>
        <taxon>Hyphomicrobiales</taxon>
        <taxon>Nitrobacteraceae</taxon>
        <taxon>Bradyrhizobium</taxon>
    </lineage>
</organism>
<feature type="compositionally biased region" description="Polar residues" evidence="1">
    <location>
        <begin position="19"/>
        <end position="29"/>
    </location>
</feature>
<protein>
    <recommendedName>
        <fullName evidence="4">Effector protein NopP</fullName>
    </recommendedName>
</protein>
<feature type="compositionally biased region" description="Basic and acidic residues" evidence="1">
    <location>
        <begin position="235"/>
        <end position="250"/>
    </location>
</feature>
<proteinExistence type="predicted"/>
<evidence type="ECO:0000313" key="3">
    <source>
        <dbReference type="Proteomes" id="UP000052023"/>
    </source>
</evidence>
<sequence>MYGRINSSPGASDTDEMRQSATNHTQSDADSQRFADMFAGMHIAATSASSSSGATPSYSLVRRPPVVEITRSSFEENVRDFYSDEIEHIAAKPQQYSLPVSSKAERTAQVAYDHGRKSGSENARYFSYQLGNKSVGLLRTEGGASMSYVFKEEQARARWREQFPGRTELTSTVDFRVTHPLVENAGDILLEHQLRLDGERPLLLSHAVNDDAKARAAALGFVEVSDSMMVLDPTRHSDKWTKNDDGEWQRKNKPQLYLSKAEPSEGSETRGAQRAPDTIPDWDDDDFM</sequence>
<dbReference type="Proteomes" id="UP000052023">
    <property type="component" value="Unassembled WGS sequence"/>
</dbReference>
<comment type="caution">
    <text evidence="2">The sequence shown here is derived from an EMBL/GenBank/DDBJ whole genome shotgun (WGS) entry which is preliminary data.</text>
</comment>
<keyword evidence="3" id="KW-1185">Reference proteome</keyword>
<feature type="region of interest" description="Disordered" evidence="1">
    <location>
        <begin position="235"/>
        <end position="288"/>
    </location>
</feature>